<dbReference type="EC" id="3.2.1.-" evidence="4"/>
<keyword evidence="1" id="KW-0732">Signal</keyword>
<dbReference type="Pfam" id="PF00404">
    <property type="entry name" value="Dockerin_1"/>
    <property type="match status" value="1"/>
</dbReference>
<proteinExistence type="predicted"/>
<accession>A0ABU9DMA8</accession>
<dbReference type="Gene3D" id="1.10.1330.10">
    <property type="entry name" value="Dockerin domain"/>
    <property type="match status" value="1"/>
</dbReference>
<feature type="domain" description="F5/8 type C" evidence="2">
    <location>
        <begin position="75"/>
        <end position="177"/>
    </location>
</feature>
<dbReference type="EMBL" id="JBBPCC010000012">
    <property type="protein sequence ID" value="MEK8129999.1"/>
    <property type="molecule type" value="Genomic_DNA"/>
</dbReference>
<sequence>MKSRLAVKTMSMLSCSTLLAGLLYVPGAQSALPDTPLPLSTSFFTSFEAGEAPPTWVNTTETDKSGKKMTSGVDGNTPFAGIPGNVSGSVVQVTARGENAPNEIATMLTDLNANTKWLDFSSKSWAQFKFDKPRVIVKYALTSADDEPGRDPKNWTLQGSNNGTDWTVLDTRTNQSFSNRFITNVYDFANTTAYLYYKLDITLNNGASIIQLAEVQLSDGIELPPPPPADMKSDISSGPSGLYTAKNGVGWSGLKAMTIAGTNLSSGRTYSYNKIYEVDIDVTPQTELSYYLAPQFMSTKQTDYTSTYTAVDLAFSDGTYLHELGATDQYGYKVDAVSQGESKVLYNNQWNFVKSKIGEKAAGKKIKRILLAYDNPSAEAGTSFKATVDDIKIDGNPAQPVYARLSDYVNTLRGTHSNGGFSRGNTFPAVAVPHGFNFWTPMTDAGSGSWVYTYNERNTANNLPVIQAFSLNHEPSPWMGDRQTFQVMPSGATGVPSANRTERQLEFNHANEIAKAHYYGVTFENGMKTEMTPTDHAAVFRFTFTGDESNLIFDNQNNNGGITLNADGSIQGYSDQRSGNSAGAARMFFYATFDKQVKASGTPSKLGGGANVSRYYKFDTTADKVVTMKIATSLIGVEQAKKNLEMEVPASETFNSIKEKAQTKWDQLLGTIQVEGATEDQLISLYSNMYRLYLYPNSAFENTGTTQAPVYKHADQTPLTTCSNSTPTQACAKILDGKSYVNNGFWDTYRTTWPAYSLFTPKMAGELVDGFVQQYKDGGWISRWSSPGYSNIMVGTSANVAFADAYLKGVTNFDVQSFYQSAIKDASVNPPNANVGRKGMHTAVFKGYTSYSDVGEALSWAMDGYINDFGIANLAKALAANTDSSDPYHAYYASDYDYYINRARNYVNMFNPNIGFFNGRDANGAWRNTPANFNPLAWGGGSGDYTETNAWNMAFHVPQDGQGLANLYGGKEKLAQKLDEFFSTPEDAQHPGTYGGLIHEMREARDVRMGNYGHSNQPSHHIIYMYNYTGQPSKTQALTREVLNRLYVGNAIGQGYAGDEDNGELSAWYIFSALGFYPLQMGSPEYAIGAPLFKKATINLENGKKLVINAPNNSMNNKYVQGLKVNGADYTKTSISHATLADGAVLDFDMGAAPSAWGTGSDDAPDSITKGHEIPRPYQDKTDRLIGQGAGKVTDSAGTSANVLNNLFDNTSGTNASISSNAPWIQYDFTKGKEKVYMYTLTSSTNNSNTDPASWTLKGSNDGKNWTLLDTRTDEKFPWRQQTRAFPISSEAEYASYRLEITANGGGATTSLAEIEFLGSVLSDEDSVAKAVAALDLGDTKQVTVAVNLPTAGTQGTTTTWVSSDPAVLSHAGKVVSRPGLGQSDKTVTLTATVQKGTVSQSKVFTVIVKAISKTEPPYEAGTDFSNGFEPADRAPTWSNSPIAAKNVGEFCCGIGGMESKIGMVDLDKTNALLYSGNALEASENYTYSQLFDVSFDVKPSTVLSYRILPEGPDAQTSTSTIRKTSAYVAIDLLFTDGTYLHDLKAKDQNGIVLNPLAQGQGGKLKLDAWNTVTADIGAVAAGKIVDKVLISFNATGQTGFFRGYVDDILIKHEKSAPQAPSASLSGVTQVTPGQTFGLAYSLSSVTQSTYAQDITVTYDPQKVEYVKAESLDEHFLIVKEAQEPGQVRLITAQVGGSVSDVDLMKLTFKAREITQSSSVTIALSKVTAADGSGVESEIQGHAHEVLIKTADLSVLKALIADVQSKHDAAVEGTREGQYPAGSKAALQAAIHQASAVAANSGATQAEVDQAVRTLNAALQVFLSSVNTAKPGDVNGDGRFSIGDLAIVAAYYGKTSADSNWQQYKVADINGDGVVDLADLAAVAQRILEF</sequence>
<feature type="domain" description="Dockerin" evidence="3">
    <location>
        <begin position="1827"/>
        <end position="1890"/>
    </location>
</feature>
<comment type="caution">
    <text evidence="4">The sequence shown here is derived from an EMBL/GenBank/DDBJ whole genome shotgun (WGS) entry which is preliminary data.</text>
</comment>
<evidence type="ECO:0000259" key="2">
    <source>
        <dbReference type="PROSITE" id="PS50022"/>
    </source>
</evidence>
<dbReference type="InterPro" id="IPR008979">
    <property type="entry name" value="Galactose-bd-like_sf"/>
</dbReference>
<gene>
    <name evidence="4" type="ORF">WMW72_19015</name>
</gene>
<evidence type="ECO:0000259" key="3">
    <source>
        <dbReference type="PROSITE" id="PS51766"/>
    </source>
</evidence>
<dbReference type="InterPro" id="IPR016134">
    <property type="entry name" value="Dockerin_dom"/>
</dbReference>
<dbReference type="InterPro" id="IPR036439">
    <property type="entry name" value="Dockerin_dom_sf"/>
</dbReference>
<keyword evidence="4" id="KW-0326">Glycosidase</keyword>
<dbReference type="Gene3D" id="2.60.120.260">
    <property type="entry name" value="Galactose-binding domain-like"/>
    <property type="match status" value="2"/>
</dbReference>
<dbReference type="Gene3D" id="2.60.40.680">
    <property type="match status" value="1"/>
</dbReference>
<dbReference type="Gene3D" id="2.70.98.10">
    <property type="match status" value="1"/>
</dbReference>
<dbReference type="InterPro" id="IPR002102">
    <property type="entry name" value="Cohesin_dom"/>
</dbReference>
<dbReference type="InterPro" id="IPR005887">
    <property type="entry name" value="GH92_a_mannosidase_put"/>
</dbReference>
<dbReference type="Pfam" id="PF00963">
    <property type="entry name" value="Cohesin"/>
    <property type="match status" value="1"/>
</dbReference>
<dbReference type="InterPro" id="IPR012939">
    <property type="entry name" value="Glyco_hydro_92"/>
</dbReference>
<dbReference type="RefSeq" id="WP_341417126.1">
    <property type="nucleotide sequence ID" value="NZ_JBBPCC010000012.1"/>
</dbReference>
<dbReference type="Pfam" id="PF20578">
    <property type="entry name" value="aBig_2"/>
    <property type="match status" value="1"/>
</dbReference>
<dbReference type="InterPro" id="IPR041371">
    <property type="entry name" value="GH92_N"/>
</dbReference>
<dbReference type="Pfam" id="PF07554">
    <property type="entry name" value="FIVAR"/>
    <property type="match status" value="1"/>
</dbReference>
<keyword evidence="5" id="KW-1185">Reference proteome</keyword>
<keyword evidence="4" id="KW-0378">Hydrolase</keyword>
<dbReference type="InterPro" id="IPR046780">
    <property type="entry name" value="aBig_2"/>
</dbReference>
<dbReference type="CDD" id="cd08547">
    <property type="entry name" value="Type_II_cohesin"/>
    <property type="match status" value="1"/>
</dbReference>
<dbReference type="Gene3D" id="1.20.1610.10">
    <property type="entry name" value="alpha-1,2-mannosidases domains"/>
    <property type="match status" value="1"/>
</dbReference>
<evidence type="ECO:0000313" key="5">
    <source>
        <dbReference type="Proteomes" id="UP001469365"/>
    </source>
</evidence>
<dbReference type="Gene3D" id="1.20.1270.90">
    <property type="entry name" value="AF1782-like"/>
    <property type="match status" value="1"/>
</dbReference>
<name>A0ABU9DMA8_9BACL</name>
<dbReference type="PANTHER" id="PTHR12143:SF43">
    <property type="entry name" value="PUTATIVE-RELATED"/>
    <property type="match status" value="1"/>
</dbReference>
<dbReference type="PROSITE" id="PS51766">
    <property type="entry name" value="DOCKERIN"/>
    <property type="match status" value="1"/>
</dbReference>
<dbReference type="Gene3D" id="3.30.2080.10">
    <property type="entry name" value="GH92 mannosidase domain"/>
    <property type="match status" value="1"/>
</dbReference>
<feature type="signal peptide" evidence="1">
    <location>
        <begin position="1"/>
        <end position="20"/>
    </location>
</feature>
<dbReference type="NCBIfam" id="TIGR01180">
    <property type="entry name" value="aman2_put"/>
    <property type="match status" value="1"/>
</dbReference>
<dbReference type="Pfam" id="PF17678">
    <property type="entry name" value="Glyco_hydro_92N"/>
    <property type="match status" value="1"/>
</dbReference>
<evidence type="ECO:0000256" key="1">
    <source>
        <dbReference type="SAM" id="SignalP"/>
    </source>
</evidence>
<dbReference type="SUPFAM" id="SSF63446">
    <property type="entry name" value="Type I dockerin domain"/>
    <property type="match status" value="1"/>
</dbReference>
<dbReference type="GO" id="GO:0016798">
    <property type="term" value="F:hydrolase activity, acting on glycosyl bonds"/>
    <property type="evidence" value="ECO:0007669"/>
    <property type="project" value="UniProtKB-KW"/>
</dbReference>
<dbReference type="Proteomes" id="UP001469365">
    <property type="component" value="Unassembled WGS sequence"/>
</dbReference>
<dbReference type="SUPFAM" id="SSF48208">
    <property type="entry name" value="Six-hairpin glycosidases"/>
    <property type="match status" value="1"/>
</dbReference>
<dbReference type="PANTHER" id="PTHR12143">
    <property type="entry name" value="PEPTIDE N-GLYCANASE PNGASE -RELATED"/>
    <property type="match status" value="1"/>
</dbReference>
<reference evidence="4 5" key="1">
    <citation type="submission" date="2024-04" db="EMBL/GenBank/DDBJ databases">
        <title>draft genome sequnece of Paenibacillus filicis.</title>
        <authorList>
            <person name="Kim D.-U."/>
        </authorList>
    </citation>
    <scope>NUCLEOTIDE SEQUENCE [LARGE SCALE GENOMIC DNA]</scope>
    <source>
        <strain evidence="4 5">KACC14197</strain>
    </source>
</reference>
<organism evidence="4 5">
    <name type="scientific">Paenibacillus filicis</name>
    <dbReference type="NCBI Taxonomy" id="669464"/>
    <lineage>
        <taxon>Bacteria</taxon>
        <taxon>Bacillati</taxon>
        <taxon>Bacillota</taxon>
        <taxon>Bacilli</taxon>
        <taxon>Bacillales</taxon>
        <taxon>Paenibacillaceae</taxon>
        <taxon>Paenibacillus</taxon>
    </lineage>
</organism>
<dbReference type="InterPro" id="IPR050883">
    <property type="entry name" value="PNGase"/>
</dbReference>
<dbReference type="InterPro" id="IPR008965">
    <property type="entry name" value="CBM2/CBM3_carb-bd_dom_sf"/>
</dbReference>
<dbReference type="InterPro" id="IPR000421">
    <property type="entry name" value="FA58C"/>
</dbReference>
<dbReference type="CDD" id="cd14254">
    <property type="entry name" value="Dockerin_II"/>
    <property type="match status" value="1"/>
</dbReference>
<feature type="chain" id="PRO_5046356025" evidence="1">
    <location>
        <begin position="21"/>
        <end position="1890"/>
    </location>
</feature>
<evidence type="ECO:0000313" key="4">
    <source>
        <dbReference type="EMBL" id="MEK8129999.1"/>
    </source>
</evidence>
<dbReference type="InterPro" id="IPR014718">
    <property type="entry name" value="GH-type_carb-bd"/>
</dbReference>
<dbReference type="PROSITE" id="PS50022">
    <property type="entry name" value="FA58C_3"/>
    <property type="match status" value="1"/>
</dbReference>
<dbReference type="InterPro" id="IPR018247">
    <property type="entry name" value="EF_Hand_1_Ca_BS"/>
</dbReference>
<protein>
    <submittedName>
        <fullName evidence="4">GH92 family glycosyl hydrolase</fullName>
        <ecNumber evidence="4">3.2.1.-</ecNumber>
    </submittedName>
</protein>
<dbReference type="InterPro" id="IPR008928">
    <property type="entry name" value="6-hairpin_glycosidase_sf"/>
</dbReference>
<dbReference type="SUPFAM" id="SSF49384">
    <property type="entry name" value="Carbohydrate-binding domain"/>
    <property type="match status" value="1"/>
</dbReference>
<dbReference type="SUPFAM" id="SSF49785">
    <property type="entry name" value="Galactose-binding domain-like"/>
    <property type="match status" value="2"/>
</dbReference>
<dbReference type="Pfam" id="PF07971">
    <property type="entry name" value="Glyco_hydro_92"/>
    <property type="match status" value="1"/>
</dbReference>
<dbReference type="Pfam" id="PF00754">
    <property type="entry name" value="F5_F8_type_C"/>
    <property type="match status" value="1"/>
</dbReference>
<dbReference type="Gene3D" id="1.20.1050.60">
    <property type="entry name" value="alpha-1,2-mannosidase"/>
    <property type="match status" value="1"/>
</dbReference>
<dbReference type="PROSITE" id="PS00018">
    <property type="entry name" value="EF_HAND_1"/>
    <property type="match status" value="1"/>
</dbReference>
<dbReference type="InterPro" id="IPR002105">
    <property type="entry name" value="Dockerin_1_rpt"/>
</dbReference>